<evidence type="ECO:0000256" key="1">
    <source>
        <dbReference type="SAM" id="MobiDB-lite"/>
    </source>
</evidence>
<evidence type="ECO:0008006" key="4">
    <source>
        <dbReference type="Google" id="ProtNLM"/>
    </source>
</evidence>
<dbReference type="Proteomes" id="UP000799438">
    <property type="component" value="Unassembled WGS sequence"/>
</dbReference>
<dbReference type="GeneID" id="54303689"/>
<protein>
    <recommendedName>
        <fullName evidence="4">C2H2-type domain-containing protein</fullName>
    </recommendedName>
</protein>
<sequence length="915" mass="102186">MFRGTPCRHSRKVAAKSTSRSGSNDQHPNHLTRVFAQPSMRFTGSQQQNLGYRHGAPGSQLRNYVDIYEPDGDLEEYPYCHSKATGLRHTASEGSNAMEGYHICDSPSTNQNHTRMIRDDMNNLSNSGLVYPLEHMDSYRDTPQSCHQNQNLNEFAPDFDFKIVLSPGIPATPVGTPELKFPSSMIRSSTRRPLRECRTDNRHEDIVPDLSTFGYPAPQGSSRAVSMVEHDRKQPLNELSAIEAPLKVFNLDGISNFLSQYKQTLPIGKHLGCPLPEITAADHDSNLHTYGFVHGRHSSKLNDQQLPSRCPDVARTMSHASERYSEKLAADSKGHHTGSVYEDSKRSLDSITLSDCEETNSTASNTPCISRASSPDIISAILPSMNEDICNRVMAIFEEMFEKNGTPLDLSPESEGSPPILESPASYPQLKDVEPKRHKVPPSDGDSGYQSLDVPALPHTDLSDNVYSDIQIPMRPRGNHGEPHQLSPSSSNSTPRGAQIHISKQNHSREDPVRHEGAKKRKGESEDPDEDDDGGRKRQRPSNPPIADTLDDKFKKRNFACPYNKRNGTWKNASCIFPGWPSVSRVKEHLYRCHSLPVLCPRCYKQFSSDTERNEHLRAKASAMCDGVASPPTIEGFDEEQEKQLRRRSRGTGESGEDKWRAVYRILFPQDAEQRIPSPYLDTNWELDCDGAPSTSPDSETLARYDEFSKKELPKLVKEDVLKLIKGITPQLVELMTSTLPDIVGRAQRIIYDQFLQNESGEHPYSGESSKSAAEQPHCHNKTQAIREMITPLPQVDETTYPMPTLEETQNNHNQIKPQSNTAFDSGYGSQASQHMPSVSGPPGYELYDIEGFDPRMNNPASLELTGNEFFSDLTDFTGPSQPRDEAMGAIDFDLLMPDGDEDLLSGHGSFPNYH</sequence>
<feature type="compositionally biased region" description="Polar residues" evidence="1">
    <location>
        <begin position="486"/>
        <end position="496"/>
    </location>
</feature>
<feature type="region of interest" description="Disordered" evidence="1">
    <location>
        <begin position="1"/>
        <end position="30"/>
    </location>
</feature>
<evidence type="ECO:0000313" key="2">
    <source>
        <dbReference type="EMBL" id="KAF2142578.1"/>
    </source>
</evidence>
<evidence type="ECO:0000313" key="3">
    <source>
        <dbReference type="Proteomes" id="UP000799438"/>
    </source>
</evidence>
<feature type="region of interest" description="Disordered" evidence="1">
    <location>
        <begin position="630"/>
        <end position="655"/>
    </location>
</feature>
<dbReference type="RefSeq" id="XP_033398290.1">
    <property type="nucleotide sequence ID" value="XM_033546183.1"/>
</dbReference>
<feature type="compositionally biased region" description="Basic and acidic residues" evidence="1">
    <location>
        <begin position="325"/>
        <end position="334"/>
    </location>
</feature>
<dbReference type="PANTHER" id="PTHR38166">
    <property type="entry name" value="C2H2-TYPE DOMAIN-CONTAINING PROTEIN-RELATED"/>
    <property type="match status" value="1"/>
</dbReference>
<dbReference type="EMBL" id="ML995484">
    <property type="protein sequence ID" value="KAF2142578.1"/>
    <property type="molecule type" value="Genomic_DNA"/>
</dbReference>
<gene>
    <name evidence="2" type="ORF">K452DRAFT_358323</name>
</gene>
<feature type="compositionally biased region" description="Basic residues" evidence="1">
    <location>
        <begin position="1"/>
        <end position="14"/>
    </location>
</feature>
<feature type="compositionally biased region" description="Polar residues" evidence="1">
    <location>
        <begin position="16"/>
        <end position="26"/>
    </location>
</feature>
<feature type="region of interest" description="Disordered" evidence="1">
    <location>
        <begin position="810"/>
        <end position="843"/>
    </location>
</feature>
<feature type="region of interest" description="Disordered" evidence="1">
    <location>
        <begin position="406"/>
        <end position="553"/>
    </location>
</feature>
<dbReference type="PANTHER" id="PTHR38166:SF1">
    <property type="entry name" value="C2H2-TYPE DOMAIN-CONTAINING PROTEIN"/>
    <property type="match status" value="1"/>
</dbReference>
<dbReference type="OrthoDB" id="4738706at2759"/>
<dbReference type="AlphaFoldDB" id="A0A6A6BG76"/>
<accession>A0A6A6BG76</accession>
<feature type="compositionally biased region" description="Basic and acidic residues" evidence="1">
    <location>
        <begin position="507"/>
        <end position="516"/>
    </location>
</feature>
<name>A0A6A6BG76_9PEZI</name>
<feature type="compositionally biased region" description="Polar residues" evidence="1">
    <location>
        <begin position="810"/>
        <end position="837"/>
    </location>
</feature>
<feature type="region of interest" description="Disordered" evidence="1">
    <location>
        <begin position="325"/>
        <end position="344"/>
    </location>
</feature>
<reference evidence="2" key="1">
    <citation type="journal article" date="2020" name="Stud. Mycol.">
        <title>101 Dothideomycetes genomes: a test case for predicting lifestyles and emergence of pathogens.</title>
        <authorList>
            <person name="Haridas S."/>
            <person name="Albert R."/>
            <person name="Binder M."/>
            <person name="Bloem J."/>
            <person name="Labutti K."/>
            <person name="Salamov A."/>
            <person name="Andreopoulos B."/>
            <person name="Baker S."/>
            <person name="Barry K."/>
            <person name="Bills G."/>
            <person name="Bluhm B."/>
            <person name="Cannon C."/>
            <person name="Castanera R."/>
            <person name="Culley D."/>
            <person name="Daum C."/>
            <person name="Ezra D."/>
            <person name="Gonzalez J."/>
            <person name="Henrissat B."/>
            <person name="Kuo A."/>
            <person name="Liang C."/>
            <person name="Lipzen A."/>
            <person name="Lutzoni F."/>
            <person name="Magnuson J."/>
            <person name="Mondo S."/>
            <person name="Nolan M."/>
            <person name="Ohm R."/>
            <person name="Pangilinan J."/>
            <person name="Park H.-J."/>
            <person name="Ramirez L."/>
            <person name="Alfaro M."/>
            <person name="Sun H."/>
            <person name="Tritt A."/>
            <person name="Yoshinaga Y."/>
            <person name="Zwiers L.-H."/>
            <person name="Turgeon B."/>
            <person name="Goodwin S."/>
            <person name="Spatafora J."/>
            <person name="Crous P."/>
            <person name="Grigoriev I."/>
        </authorList>
    </citation>
    <scope>NUCLEOTIDE SEQUENCE</scope>
    <source>
        <strain evidence="2">CBS 121167</strain>
    </source>
</reference>
<keyword evidence="3" id="KW-1185">Reference proteome</keyword>
<feature type="region of interest" description="Disordered" evidence="1">
    <location>
        <begin position="761"/>
        <end position="780"/>
    </location>
</feature>
<organism evidence="2 3">
    <name type="scientific">Aplosporella prunicola CBS 121167</name>
    <dbReference type="NCBI Taxonomy" id="1176127"/>
    <lineage>
        <taxon>Eukaryota</taxon>
        <taxon>Fungi</taxon>
        <taxon>Dikarya</taxon>
        <taxon>Ascomycota</taxon>
        <taxon>Pezizomycotina</taxon>
        <taxon>Dothideomycetes</taxon>
        <taxon>Dothideomycetes incertae sedis</taxon>
        <taxon>Botryosphaeriales</taxon>
        <taxon>Aplosporellaceae</taxon>
        <taxon>Aplosporella</taxon>
    </lineage>
</organism>
<proteinExistence type="predicted"/>